<evidence type="ECO:0000313" key="1">
    <source>
        <dbReference type="EMBL" id="CUU64981.1"/>
    </source>
</evidence>
<dbReference type="Proteomes" id="UP000182498">
    <property type="component" value="Unassembled WGS sequence"/>
</dbReference>
<dbReference type="GeneID" id="82887857"/>
<dbReference type="OrthoDB" id="4426830at2"/>
<protein>
    <recommendedName>
        <fullName evidence="5">DUF2273 domain-containing protein</fullName>
    </recommendedName>
</protein>
<organism evidence="1 3">
    <name type="scientific">Corynebacterium variabile</name>
    <dbReference type="NCBI Taxonomy" id="1727"/>
    <lineage>
        <taxon>Bacteria</taxon>
        <taxon>Bacillati</taxon>
        <taxon>Actinomycetota</taxon>
        <taxon>Actinomycetes</taxon>
        <taxon>Mycobacteriales</taxon>
        <taxon>Corynebacteriaceae</taxon>
        <taxon>Corynebacterium</taxon>
    </lineage>
</organism>
<dbReference type="EMBL" id="FAUH01000001">
    <property type="protein sequence ID" value="CUU64981.1"/>
    <property type="molecule type" value="Genomic_DNA"/>
</dbReference>
<reference evidence="3" key="2">
    <citation type="submission" date="2015-11" db="EMBL/GenBank/DDBJ databases">
        <authorList>
            <person name="Dugat-Bony E."/>
        </authorList>
    </citation>
    <scope>NUCLEOTIDE SEQUENCE [LARGE SCALE GENOMIC DNA]</scope>
    <source>
        <strain evidence="3">Mu292</strain>
    </source>
</reference>
<dbReference type="EMBL" id="BJNT01000013">
    <property type="protein sequence ID" value="GEC86416.1"/>
    <property type="molecule type" value="Genomic_DNA"/>
</dbReference>
<dbReference type="RefSeq" id="WP_014010897.1">
    <property type="nucleotide sequence ID" value="NZ_BJNT01000013.1"/>
</dbReference>
<evidence type="ECO:0000313" key="4">
    <source>
        <dbReference type="Proteomes" id="UP000319986"/>
    </source>
</evidence>
<gene>
    <name evidence="2" type="ORF">CVA01_17300</name>
    <name evidence="1" type="ORF">CVAR292_00286</name>
</gene>
<name>A0A0X2NJN9_9CORY</name>
<reference evidence="1" key="1">
    <citation type="submission" date="2015-11" db="EMBL/GenBank/DDBJ databases">
        <authorList>
            <person name="Zhang Y."/>
            <person name="Guo Z."/>
        </authorList>
    </citation>
    <scope>NUCLEOTIDE SEQUENCE [LARGE SCALE GENOMIC DNA]</scope>
    <source>
        <strain evidence="1">Mu292</strain>
    </source>
</reference>
<keyword evidence="3" id="KW-1185">Reference proteome</keyword>
<evidence type="ECO:0008006" key="5">
    <source>
        <dbReference type="Google" id="ProtNLM"/>
    </source>
</evidence>
<evidence type="ECO:0000313" key="3">
    <source>
        <dbReference type="Proteomes" id="UP000182498"/>
    </source>
</evidence>
<dbReference type="OMA" id="WAGITGF"/>
<dbReference type="Proteomes" id="UP000319986">
    <property type="component" value="Unassembled WGS sequence"/>
</dbReference>
<evidence type="ECO:0000313" key="2">
    <source>
        <dbReference type="EMBL" id="GEC86416.1"/>
    </source>
</evidence>
<accession>A0A0X2NJN9</accession>
<proteinExistence type="predicted"/>
<reference evidence="2 4" key="3">
    <citation type="submission" date="2019-06" db="EMBL/GenBank/DDBJ databases">
        <title>Whole genome shotgun sequence of Corynebacterium variabile NBRC 15286.</title>
        <authorList>
            <person name="Hosoyama A."/>
            <person name="Uohara A."/>
            <person name="Ohji S."/>
            <person name="Ichikawa N."/>
        </authorList>
    </citation>
    <scope>NUCLEOTIDE SEQUENCE [LARGE SCALE GENOMIC DNA]</scope>
    <source>
        <strain evidence="2 4">NBRC 15286</strain>
    </source>
</reference>
<dbReference type="AlphaFoldDB" id="A0A0X2NJN9"/>
<sequence length="62" mass="6264">MRYATLVGVLVGFLLAVGALWAGITGFLVVAVLCGVGGIVGAHLEGLIDLRAVFSSGHRGRG</sequence>